<reference evidence="2 3" key="1">
    <citation type="journal article" date="2014" name="PLoS Genet.">
        <title>Phylogenetically driven sequencing of extremely halophilic archaea reveals strategies for static and dynamic osmo-response.</title>
        <authorList>
            <person name="Becker E.A."/>
            <person name="Seitzer P.M."/>
            <person name="Tritt A."/>
            <person name="Larsen D."/>
            <person name="Krusor M."/>
            <person name="Yao A.I."/>
            <person name="Wu D."/>
            <person name="Madern D."/>
            <person name="Eisen J.A."/>
            <person name="Darling A.E."/>
            <person name="Facciotti M.T."/>
        </authorList>
    </citation>
    <scope>NUCLEOTIDE SEQUENCE [LARGE SCALE GENOMIC DNA]</scope>
    <source>
        <strain evidence="2 3">GA33</strain>
    </source>
</reference>
<organism evidence="2 3">
    <name type="scientific">Natronorubrum tibetense GA33</name>
    <dbReference type="NCBI Taxonomy" id="1114856"/>
    <lineage>
        <taxon>Archaea</taxon>
        <taxon>Methanobacteriati</taxon>
        <taxon>Methanobacteriota</taxon>
        <taxon>Stenosarchaea group</taxon>
        <taxon>Halobacteria</taxon>
        <taxon>Halobacteriales</taxon>
        <taxon>Natrialbaceae</taxon>
        <taxon>Natronorubrum</taxon>
    </lineage>
</organism>
<feature type="region of interest" description="Disordered" evidence="1">
    <location>
        <begin position="159"/>
        <end position="181"/>
    </location>
</feature>
<keyword evidence="3" id="KW-1185">Reference proteome</keyword>
<protein>
    <submittedName>
        <fullName evidence="2">Uncharacterized protein</fullName>
    </submittedName>
</protein>
<evidence type="ECO:0000313" key="2">
    <source>
        <dbReference type="EMBL" id="ELY39166.1"/>
    </source>
</evidence>
<dbReference type="EMBL" id="AOHW01000038">
    <property type="protein sequence ID" value="ELY39166.1"/>
    <property type="molecule type" value="Genomic_DNA"/>
</dbReference>
<dbReference type="AlphaFoldDB" id="L9VQ40"/>
<gene>
    <name evidence="2" type="ORF">C496_14952</name>
</gene>
<comment type="caution">
    <text evidence="2">The sequence shown here is derived from an EMBL/GenBank/DDBJ whole genome shotgun (WGS) entry which is preliminary data.</text>
</comment>
<dbReference type="Proteomes" id="UP000011599">
    <property type="component" value="Unassembled WGS sequence"/>
</dbReference>
<accession>L9VQ40</accession>
<proteinExistence type="predicted"/>
<name>L9VQ40_9EURY</name>
<evidence type="ECO:0000256" key="1">
    <source>
        <dbReference type="SAM" id="MobiDB-lite"/>
    </source>
</evidence>
<sequence>MLVGLLTECDTIRCGTSETGVERSPLDCCDREPNRCGSTTWHPIVSPTRSALAVGSIILGLRAIGVVAGSWTEPAAGSNVAASLTALSSPFAPPVNTTTFTVPVWTEALEIATLLAGYVLAVWAAYVLADWAAYVLADWAAHATAFSCVPDRSQAIRTTGRQPRFEQQTNSRFVSATPRSA</sequence>
<evidence type="ECO:0000313" key="3">
    <source>
        <dbReference type="Proteomes" id="UP000011599"/>
    </source>
</evidence>
<dbReference type="PATRIC" id="fig|1114856.3.peg.3095"/>